<dbReference type="PANTHER" id="PTHR46527">
    <property type="entry name" value="NUCLEOPORIN-LIKE PROTEIN 2"/>
    <property type="match status" value="1"/>
</dbReference>
<feature type="domain" description="C3H1-type" evidence="5">
    <location>
        <begin position="261"/>
        <end position="288"/>
    </location>
</feature>
<dbReference type="Gramene" id="RZC79166">
    <property type="protein sequence ID" value="RZC79166"/>
    <property type="gene ID" value="C5167_003361"/>
</dbReference>
<keyword evidence="7" id="KW-1185">Reference proteome</keyword>
<feature type="region of interest" description="Disordered" evidence="4">
    <location>
        <begin position="1"/>
        <end position="69"/>
    </location>
</feature>
<protein>
    <recommendedName>
        <fullName evidence="5">C3H1-type domain-containing protein</fullName>
    </recommendedName>
</protein>
<organism evidence="6 7">
    <name type="scientific">Papaver somniferum</name>
    <name type="common">Opium poppy</name>
    <dbReference type="NCBI Taxonomy" id="3469"/>
    <lineage>
        <taxon>Eukaryota</taxon>
        <taxon>Viridiplantae</taxon>
        <taxon>Streptophyta</taxon>
        <taxon>Embryophyta</taxon>
        <taxon>Tracheophyta</taxon>
        <taxon>Spermatophyta</taxon>
        <taxon>Magnoliopsida</taxon>
        <taxon>Ranunculales</taxon>
        <taxon>Papaveraceae</taxon>
        <taxon>Papaveroideae</taxon>
        <taxon>Papaver</taxon>
    </lineage>
</organism>
<feature type="zinc finger region" description="C3H1-type" evidence="3">
    <location>
        <begin position="117"/>
        <end position="144"/>
    </location>
</feature>
<keyword evidence="2" id="KW-0539">Nucleus</keyword>
<dbReference type="Proteomes" id="UP000316621">
    <property type="component" value="Chromosome 9"/>
</dbReference>
<evidence type="ECO:0000313" key="6">
    <source>
        <dbReference type="EMBL" id="RZC79166.1"/>
    </source>
</evidence>
<feature type="compositionally biased region" description="Low complexity" evidence="4">
    <location>
        <begin position="17"/>
        <end position="28"/>
    </location>
</feature>
<comment type="subcellular location">
    <subcellularLocation>
        <location evidence="1">Nucleus</location>
    </subcellularLocation>
</comment>
<dbReference type="SMART" id="SM00356">
    <property type="entry name" value="ZnF_C3H1"/>
    <property type="match status" value="2"/>
</dbReference>
<feature type="zinc finger region" description="C3H1-type" evidence="3">
    <location>
        <begin position="261"/>
        <end position="288"/>
    </location>
</feature>
<evidence type="ECO:0000256" key="1">
    <source>
        <dbReference type="ARBA" id="ARBA00004123"/>
    </source>
</evidence>
<dbReference type="InterPro" id="IPR000571">
    <property type="entry name" value="Znf_CCCH"/>
</dbReference>
<evidence type="ECO:0000256" key="2">
    <source>
        <dbReference type="ARBA" id="ARBA00023242"/>
    </source>
</evidence>
<feature type="domain" description="C3H1-type" evidence="5">
    <location>
        <begin position="117"/>
        <end position="144"/>
    </location>
</feature>
<evidence type="ECO:0000256" key="4">
    <source>
        <dbReference type="SAM" id="MobiDB-lite"/>
    </source>
</evidence>
<accession>A0A4Y7L1W4</accession>
<gene>
    <name evidence="6" type="ORF">C5167_003361</name>
</gene>
<dbReference type="GO" id="GO:0008270">
    <property type="term" value="F:zinc ion binding"/>
    <property type="evidence" value="ECO:0007669"/>
    <property type="project" value="UniProtKB-KW"/>
</dbReference>
<evidence type="ECO:0000313" key="7">
    <source>
        <dbReference type="Proteomes" id="UP000316621"/>
    </source>
</evidence>
<keyword evidence="3" id="KW-0863">Zinc-finger</keyword>
<dbReference type="InterPro" id="IPR051767">
    <property type="entry name" value="Nucleoporin_NUP42"/>
</dbReference>
<dbReference type="AlphaFoldDB" id="A0A4Y7L1W4"/>
<feature type="region of interest" description="Disordered" evidence="4">
    <location>
        <begin position="93"/>
        <end position="112"/>
    </location>
</feature>
<dbReference type="PANTHER" id="PTHR46527:SF1">
    <property type="entry name" value="NUCLEOPORIN NUP42"/>
    <property type="match status" value="1"/>
</dbReference>
<keyword evidence="3" id="KW-0479">Metal-binding</keyword>
<keyword evidence="3" id="KW-0862">Zinc</keyword>
<evidence type="ECO:0000259" key="5">
    <source>
        <dbReference type="PROSITE" id="PS50103"/>
    </source>
</evidence>
<feature type="compositionally biased region" description="Low complexity" evidence="4">
    <location>
        <begin position="37"/>
        <end position="50"/>
    </location>
</feature>
<name>A0A4Y7L1W4_PAPSO</name>
<sequence>MKEHCPYGLRFLPNPTPLRSPLFSSSPRLRQEKESLKPTLMTSSTPSSSLDVPNGSGRNQQLPKSSMKSLDQLLESKNKDSLYESKYQLSPTSFGSPVAASSPHLSRVTETENLRRSSEKVVCTYIGTNSCRFGLKCHYVHPNGGFNKSASSTLAGAPMMIPSDQQLNSATTVPWVYLTSSNHIIQPQEAPLSTVQTTTGVTDWTPQDDNIINTSDIPALANPSTSSNPEAYINGVRYGPQQRLREHRLPLSQVTENLRRLSEKVVCKYIGTNSCRFGLKCHYVHPNGGFNKSSTLAGAPMMIPSDQQLNSATTVPWVYLTSSNHITQPQEAPLSTVQTTTGVTDWTPQDDNIINTSDIPALANPSTSSNPEAYINGVRYRPQQRLREHRLPVFKEVCPAE</sequence>
<dbReference type="PROSITE" id="PS50103">
    <property type="entry name" value="ZF_C3H1"/>
    <property type="match status" value="2"/>
</dbReference>
<feature type="compositionally biased region" description="Polar residues" evidence="4">
    <location>
        <begin position="56"/>
        <end position="69"/>
    </location>
</feature>
<proteinExistence type="predicted"/>
<dbReference type="GO" id="GO:0005634">
    <property type="term" value="C:nucleus"/>
    <property type="evidence" value="ECO:0007669"/>
    <property type="project" value="UniProtKB-SubCell"/>
</dbReference>
<evidence type="ECO:0000256" key="3">
    <source>
        <dbReference type="PROSITE-ProRule" id="PRU00723"/>
    </source>
</evidence>
<reference evidence="6 7" key="1">
    <citation type="journal article" date="2018" name="Science">
        <title>The opium poppy genome and morphinan production.</title>
        <authorList>
            <person name="Guo L."/>
            <person name="Winzer T."/>
            <person name="Yang X."/>
            <person name="Li Y."/>
            <person name="Ning Z."/>
            <person name="He Z."/>
            <person name="Teodor R."/>
            <person name="Lu Y."/>
            <person name="Bowser T.A."/>
            <person name="Graham I.A."/>
            <person name="Ye K."/>
        </authorList>
    </citation>
    <scope>NUCLEOTIDE SEQUENCE [LARGE SCALE GENOMIC DNA]</scope>
    <source>
        <strain evidence="7">cv. HN1</strain>
        <tissue evidence="6">Leaves</tissue>
    </source>
</reference>
<dbReference type="EMBL" id="CM010723">
    <property type="protein sequence ID" value="RZC79166.1"/>
    <property type="molecule type" value="Genomic_DNA"/>
</dbReference>